<dbReference type="SUPFAM" id="SSF51735">
    <property type="entry name" value="NAD(P)-binding Rossmann-fold domains"/>
    <property type="match status" value="1"/>
</dbReference>
<dbReference type="RefSeq" id="XP_040773056.1">
    <property type="nucleotide sequence ID" value="XM_040925944.1"/>
</dbReference>
<gene>
    <name evidence="2" type="ORF">M406DRAFT_76229</name>
</gene>
<sequence>MEPIPKTMRALGARKYCKPDEYEIMEVPVPKIKAPDDVLIQIHAVGITVGDALVAAGTARMVFPSTFPIILGRQGSGVVVAVGSGVKSLRIGDAVYGVGLKHPLRKVYGNGSGGWCAEYALTTEDLLLPKPPQVSFEDAAAVLPNLVTAIQNLRASLNMNPKAFPGGSLEGKTVLVEAGLGASTAIGAQYIKNVLGAKEVIATVSTAKVPLVHEYMPGVVDRVLDYQTQDIVAEIGRGRVDVLYSAQRHVMSLLPVMNPEHGIMSAIGLPSSSELKKILAGDGERLAWWMRLLVGMVGLLDLWYRWKLRGTNVQLKFVSGALGMREDVEKAGEIIATGKVRAVKTLVSFDDLEAIRKGCDQARTLKGKTGSLVVKIA</sequence>
<dbReference type="EMBL" id="MU032350">
    <property type="protein sequence ID" value="KAF3762077.1"/>
    <property type="molecule type" value="Genomic_DNA"/>
</dbReference>
<dbReference type="InterPro" id="IPR036291">
    <property type="entry name" value="NAD(P)-bd_dom_sf"/>
</dbReference>
<reference evidence="2" key="1">
    <citation type="journal article" date="2020" name="Phytopathology">
        <title>Genome sequence of the chestnut blight fungus Cryphonectria parasitica EP155: A fundamental resource for an archetypical invasive plant pathogen.</title>
        <authorList>
            <person name="Crouch J.A."/>
            <person name="Dawe A."/>
            <person name="Aerts A."/>
            <person name="Barry K."/>
            <person name="Churchill A.C.L."/>
            <person name="Grimwood J."/>
            <person name="Hillman B."/>
            <person name="Milgroom M.G."/>
            <person name="Pangilinan J."/>
            <person name="Smith M."/>
            <person name="Salamov A."/>
            <person name="Schmutz J."/>
            <person name="Yadav J."/>
            <person name="Grigoriev I.V."/>
            <person name="Nuss D."/>
        </authorList>
    </citation>
    <scope>NUCLEOTIDE SEQUENCE</scope>
    <source>
        <strain evidence="2">EP155</strain>
    </source>
</reference>
<dbReference type="OrthoDB" id="9992527at2759"/>
<dbReference type="Gene3D" id="3.90.180.10">
    <property type="entry name" value="Medium-chain alcohol dehydrogenases, catalytic domain"/>
    <property type="match status" value="1"/>
</dbReference>
<evidence type="ECO:0000313" key="3">
    <source>
        <dbReference type="Proteomes" id="UP000803844"/>
    </source>
</evidence>
<feature type="domain" description="Enoyl reductase (ER)" evidence="1">
    <location>
        <begin position="18"/>
        <end position="343"/>
    </location>
</feature>
<dbReference type="SMART" id="SM00829">
    <property type="entry name" value="PKS_ER"/>
    <property type="match status" value="1"/>
</dbReference>
<dbReference type="AlphaFoldDB" id="A0A9P5CLC4"/>
<proteinExistence type="predicted"/>
<evidence type="ECO:0000313" key="2">
    <source>
        <dbReference type="EMBL" id="KAF3762077.1"/>
    </source>
</evidence>
<dbReference type="SUPFAM" id="SSF50129">
    <property type="entry name" value="GroES-like"/>
    <property type="match status" value="1"/>
</dbReference>
<dbReference type="Proteomes" id="UP000803844">
    <property type="component" value="Unassembled WGS sequence"/>
</dbReference>
<dbReference type="GO" id="GO:0016491">
    <property type="term" value="F:oxidoreductase activity"/>
    <property type="evidence" value="ECO:0007669"/>
    <property type="project" value="InterPro"/>
</dbReference>
<organism evidence="2 3">
    <name type="scientific">Cryphonectria parasitica (strain ATCC 38755 / EP155)</name>
    <dbReference type="NCBI Taxonomy" id="660469"/>
    <lineage>
        <taxon>Eukaryota</taxon>
        <taxon>Fungi</taxon>
        <taxon>Dikarya</taxon>
        <taxon>Ascomycota</taxon>
        <taxon>Pezizomycotina</taxon>
        <taxon>Sordariomycetes</taxon>
        <taxon>Sordariomycetidae</taxon>
        <taxon>Diaporthales</taxon>
        <taxon>Cryphonectriaceae</taxon>
        <taxon>Cryphonectria-Endothia species complex</taxon>
        <taxon>Cryphonectria</taxon>
    </lineage>
</organism>
<dbReference type="InterPro" id="IPR011032">
    <property type="entry name" value="GroES-like_sf"/>
</dbReference>
<name>A0A9P5CLC4_CRYP1</name>
<accession>A0A9P5CLC4</accession>
<dbReference type="InterPro" id="IPR020843">
    <property type="entry name" value="ER"/>
</dbReference>
<dbReference type="PANTHER" id="PTHR44013">
    <property type="entry name" value="ZINC-TYPE ALCOHOL DEHYDROGENASE-LIKE PROTEIN C16A3.02C"/>
    <property type="match status" value="1"/>
</dbReference>
<comment type="caution">
    <text evidence="2">The sequence shown here is derived from an EMBL/GenBank/DDBJ whole genome shotgun (WGS) entry which is preliminary data.</text>
</comment>
<dbReference type="Pfam" id="PF08240">
    <property type="entry name" value="ADH_N"/>
    <property type="match status" value="1"/>
</dbReference>
<dbReference type="GeneID" id="63843073"/>
<dbReference type="InterPro" id="IPR013154">
    <property type="entry name" value="ADH-like_N"/>
</dbReference>
<keyword evidence="3" id="KW-1185">Reference proteome</keyword>
<protein>
    <recommendedName>
        <fullName evidence="1">Enoyl reductase (ER) domain-containing protein</fullName>
    </recommendedName>
</protein>
<dbReference type="InterPro" id="IPR052733">
    <property type="entry name" value="Chloroplast_QOR"/>
</dbReference>
<evidence type="ECO:0000259" key="1">
    <source>
        <dbReference type="SMART" id="SM00829"/>
    </source>
</evidence>
<dbReference type="PANTHER" id="PTHR44013:SF1">
    <property type="entry name" value="ZINC-TYPE ALCOHOL DEHYDROGENASE-LIKE PROTEIN C16A3.02C"/>
    <property type="match status" value="1"/>
</dbReference>
<dbReference type="Gene3D" id="3.40.50.720">
    <property type="entry name" value="NAD(P)-binding Rossmann-like Domain"/>
    <property type="match status" value="1"/>
</dbReference>